<evidence type="ECO:0000256" key="3">
    <source>
        <dbReference type="ARBA" id="ARBA00011881"/>
    </source>
</evidence>
<dbReference type="EMBL" id="DSWI01000018">
    <property type="protein sequence ID" value="HFG20818.1"/>
    <property type="molecule type" value="Genomic_DNA"/>
</dbReference>
<comment type="function">
    <text evidence="8">Catalyzes the conversion of allantoin (5-ureidohydantoin) to allantoic acid by hydrolytic cleavage of the five-member hydantoin ring.</text>
</comment>
<keyword evidence="6 8" id="KW-0378">Hydrolase</keyword>
<comment type="caution">
    <text evidence="10">The sequence shown here is derived from an EMBL/GenBank/DDBJ whole genome shotgun (WGS) entry which is preliminary data.</text>
</comment>
<evidence type="ECO:0000256" key="6">
    <source>
        <dbReference type="ARBA" id="ARBA00022801"/>
    </source>
</evidence>
<comment type="catalytic activity">
    <reaction evidence="8">
        <text>(S)-allantoin + H2O = allantoate + H(+)</text>
        <dbReference type="Rhea" id="RHEA:17029"/>
        <dbReference type="ChEBI" id="CHEBI:15377"/>
        <dbReference type="ChEBI" id="CHEBI:15378"/>
        <dbReference type="ChEBI" id="CHEBI:15678"/>
        <dbReference type="ChEBI" id="CHEBI:17536"/>
        <dbReference type="EC" id="3.5.2.5"/>
    </reaction>
</comment>
<dbReference type="SUPFAM" id="SSF51556">
    <property type="entry name" value="Metallo-dependent hydrolases"/>
    <property type="match status" value="1"/>
</dbReference>
<dbReference type="Pfam" id="PF01979">
    <property type="entry name" value="Amidohydro_1"/>
    <property type="match status" value="1"/>
</dbReference>
<feature type="binding site" evidence="8">
    <location>
        <position position="59"/>
    </location>
    <ligand>
        <name>Zn(2+)</name>
        <dbReference type="ChEBI" id="CHEBI:29105"/>
        <label>1</label>
    </ligand>
</feature>
<accession>A0A7C3HF08</accession>
<comment type="cofactor">
    <cofactor evidence="8">
        <name>Zn(2+)</name>
        <dbReference type="ChEBI" id="CHEBI:29105"/>
    </cofactor>
    <text evidence="8">Binds 2 Zn(2+) ions per subunit.</text>
</comment>
<dbReference type="AlphaFoldDB" id="A0A7C3HF08"/>
<dbReference type="GO" id="GO:0006145">
    <property type="term" value="P:purine nucleobase catabolic process"/>
    <property type="evidence" value="ECO:0007669"/>
    <property type="project" value="TreeGrafter"/>
</dbReference>
<dbReference type="InterPro" id="IPR047604">
    <property type="entry name" value="Allantoinase_bact"/>
</dbReference>
<dbReference type="GO" id="GO:0004038">
    <property type="term" value="F:allantoinase activity"/>
    <property type="evidence" value="ECO:0007669"/>
    <property type="project" value="UniProtKB-UniRule"/>
</dbReference>
<gene>
    <name evidence="8" type="primary">allB</name>
    <name evidence="10" type="ORF">ENS82_08905</name>
</gene>
<evidence type="ECO:0000256" key="2">
    <source>
        <dbReference type="ARBA" id="ARBA00010286"/>
    </source>
</evidence>
<evidence type="ECO:0000259" key="9">
    <source>
        <dbReference type="Pfam" id="PF01979"/>
    </source>
</evidence>
<feature type="modified residue" description="N6-carboxylysine" evidence="8">
    <location>
        <position position="146"/>
    </location>
</feature>
<comment type="similarity">
    <text evidence="2">Belongs to the metallo-dependent hydrolases superfamily. DHOase family. Class I DHOase subfamily.</text>
</comment>
<evidence type="ECO:0000256" key="7">
    <source>
        <dbReference type="ARBA" id="ARBA00022833"/>
    </source>
</evidence>
<keyword evidence="5 8" id="KW-0479">Metal-binding</keyword>
<dbReference type="UniPathway" id="UPA00395">
    <property type="reaction ID" value="UER00653"/>
</dbReference>
<comment type="similarity">
    <text evidence="8">Belongs to the metallo-dependent hydrolases superfamily. Allantoinase family.</text>
</comment>
<dbReference type="PANTHER" id="PTHR43668">
    <property type="entry name" value="ALLANTOINASE"/>
    <property type="match status" value="1"/>
</dbReference>
<keyword evidence="4 8" id="KW-0659">Purine metabolism</keyword>
<dbReference type="RefSeq" id="WP_409655509.1">
    <property type="nucleotide sequence ID" value="NZ_JBKBUW010000013.1"/>
</dbReference>
<comment type="pathway">
    <text evidence="8">Nitrogen metabolism; (S)-allantoin degradation; allantoate from (S)-allantoin: step 1/1.</text>
</comment>
<dbReference type="GO" id="GO:0050897">
    <property type="term" value="F:cobalt ion binding"/>
    <property type="evidence" value="ECO:0007669"/>
    <property type="project" value="InterPro"/>
</dbReference>
<dbReference type="InterPro" id="IPR050138">
    <property type="entry name" value="DHOase/Allantoinase_Hydrolase"/>
</dbReference>
<dbReference type="InterPro" id="IPR006680">
    <property type="entry name" value="Amidohydro-rel"/>
</dbReference>
<evidence type="ECO:0000256" key="1">
    <source>
        <dbReference type="ARBA" id="ARBA00002368"/>
    </source>
</evidence>
<evidence type="ECO:0000256" key="4">
    <source>
        <dbReference type="ARBA" id="ARBA00022631"/>
    </source>
</evidence>
<dbReference type="GO" id="GO:0000256">
    <property type="term" value="P:allantoin catabolic process"/>
    <property type="evidence" value="ECO:0007669"/>
    <property type="project" value="UniProtKB-UniRule"/>
</dbReference>
<keyword evidence="7 8" id="KW-0862">Zinc</keyword>
<dbReference type="NCBIfam" id="NF004839">
    <property type="entry name" value="PRK06189.1"/>
    <property type="match status" value="1"/>
</dbReference>
<dbReference type="HAMAP" id="MF_01645">
    <property type="entry name" value="Hydantoinase"/>
    <property type="match status" value="1"/>
</dbReference>
<dbReference type="GO" id="GO:0005737">
    <property type="term" value="C:cytoplasm"/>
    <property type="evidence" value="ECO:0007669"/>
    <property type="project" value="TreeGrafter"/>
</dbReference>
<feature type="binding site" description="via carbamate group" evidence="8">
    <location>
        <position position="146"/>
    </location>
    <ligand>
        <name>Zn(2+)</name>
        <dbReference type="ChEBI" id="CHEBI:29105"/>
        <label>2</label>
    </ligand>
</feature>
<dbReference type="GO" id="GO:0008270">
    <property type="term" value="F:zinc ion binding"/>
    <property type="evidence" value="ECO:0007669"/>
    <property type="project" value="InterPro"/>
</dbReference>
<dbReference type="Gene3D" id="2.30.40.10">
    <property type="entry name" value="Urease, subunit C, domain 1"/>
    <property type="match status" value="1"/>
</dbReference>
<dbReference type="Gene3D" id="3.20.20.140">
    <property type="entry name" value="Metal-dependent hydrolases"/>
    <property type="match status" value="1"/>
</dbReference>
<evidence type="ECO:0000256" key="8">
    <source>
        <dbReference type="HAMAP-Rule" id="MF_01645"/>
    </source>
</evidence>
<dbReference type="PROSITE" id="PS00482">
    <property type="entry name" value="DIHYDROOROTASE_1"/>
    <property type="match status" value="1"/>
</dbReference>
<feature type="binding site" description="via carbamate group" evidence="8">
    <location>
        <position position="146"/>
    </location>
    <ligand>
        <name>Zn(2+)</name>
        <dbReference type="ChEBI" id="CHEBI:29105"/>
        <label>1</label>
    </ligand>
</feature>
<sequence length="454" mass="49383">MLDLIVRGGKLVTPEGVRQADLAVADGRIAQIAPEITEPARQEIRAEGLHVFPGLIDVHVHFNEPGQAHWEGIATGSAALAAGGGTAFFDMPLNSLPCTLDAPSFDQKLAAMRASSHTDFALWGGLTPNTLQHLPDLAERGVIGFKAFMSNSGLPEFPACDDASLFVGMRLAAQLGLPVAVHAESDAMTAYLAQQKRQQGQTTWRDFLDSRPVYTELEAIQRALLFAQETGCRLHIVHISSGAGVVLAAEAKARGVDVSLETCPHYLAFTEEDLERLGALGKCAPPLRSDLQRTLLWVRVLQGQVDIIASDHSPSPPEMKQGHDFFALWGGISGVQSTLAVLLTEGWQRRGLALERLAALLAANPARRFGLVGKGRLAEGYDADFTLVDLQQTYTLQPQDLHYRHPISPYLGRTFVGAVRETWLRGQRVYALGKIEKPSEVRLLKGSIPFRTEP</sequence>
<dbReference type="SUPFAM" id="SSF51338">
    <property type="entry name" value="Composite domain of metallo-dependent hydrolases"/>
    <property type="match status" value="1"/>
</dbReference>
<organism evidence="10">
    <name type="scientific">Meiothermus ruber</name>
    <dbReference type="NCBI Taxonomy" id="277"/>
    <lineage>
        <taxon>Bacteria</taxon>
        <taxon>Thermotogati</taxon>
        <taxon>Deinococcota</taxon>
        <taxon>Deinococci</taxon>
        <taxon>Thermales</taxon>
        <taxon>Thermaceae</taxon>
        <taxon>Meiothermus</taxon>
    </lineage>
</organism>
<evidence type="ECO:0000313" key="10">
    <source>
        <dbReference type="EMBL" id="HFG20818.1"/>
    </source>
</evidence>
<dbReference type="NCBIfam" id="TIGR03178">
    <property type="entry name" value="allantoinase"/>
    <property type="match status" value="1"/>
</dbReference>
<proteinExistence type="inferred from homology"/>
<feature type="binding site" evidence="8">
    <location>
        <position position="61"/>
    </location>
    <ligand>
        <name>Zn(2+)</name>
        <dbReference type="ChEBI" id="CHEBI:29105"/>
        <label>1</label>
    </ligand>
</feature>
<comment type="subunit">
    <text evidence="3 8">Homotetramer.</text>
</comment>
<feature type="domain" description="Amidohydrolase-related" evidence="9">
    <location>
        <begin position="51"/>
        <end position="429"/>
    </location>
</feature>
<dbReference type="InterPro" id="IPR002195">
    <property type="entry name" value="Dihydroorotase_CS"/>
</dbReference>
<evidence type="ECO:0000256" key="5">
    <source>
        <dbReference type="ARBA" id="ARBA00022723"/>
    </source>
</evidence>
<feature type="binding site" evidence="8">
    <location>
        <position position="311"/>
    </location>
    <ligand>
        <name>Zn(2+)</name>
        <dbReference type="ChEBI" id="CHEBI:29105"/>
        <label>1</label>
    </ligand>
</feature>
<dbReference type="PANTHER" id="PTHR43668:SF4">
    <property type="entry name" value="ALLANTOINASE"/>
    <property type="match status" value="1"/>
</dbReference>
<dbReference type="InterPro" id="IPR011059">
    <property type="entry name" value="Metal-dep_hydrolase_composite"/>
</dbReference>
<name>A0A7C3HF08_MEIRU</name>
<feature type="binding site" evidence="8">
    <location>
        <position position="182"/>
    </location>
    <ligand>
        <name>Zn(2+)</name>
        <dbReference type="ChEBI" id="CHEBI:29105"/>
        <label>2</label>
    </ligand>
</feature>
<feature type="binding site" evidence="8">
    <location>
        <position position="238"/>
    </location>
    <ligand>
        <name>Zn(2+)</name>
        <dbReference type="ChEBI" id="CHEBI:29105"/>
        <label>2</label>
    </ligand>
</feature>
<dbReference type="InterPro" id="IPR032466">
    <property type="entry name" value="Metal_Hydrolase"/>
</dbReference>
<dbReference type="InterPro" id="IPR017593">
    <property type="entry name" value="Allantoinase"/>
</dbReference>
<protein>
    <recommendedName>
        <fullName evidence="8">Allantoinase</fullName>
        <ecNumber evidence="8">3.5.2.5</ecNumber>
    </recommendedName>
    <alternativeName>
        <fullName evidence="8">Allantoin-utilizing enzyme</fullName>
    </alternativeName>
</protein>
<comment type="PTM">
    <text evidence="8">Carboxylation allows a single lysine to coordinate two zinc ions.</text>
</comment>
<dbReference type="EC" id="3.5.2.5" evidence="8"/>
<comment type="function">
    <text evidence="1">Catalyzes the reversible cyclization of carbamoyl aspartate to dihydroorotate.</text>
</comment>
<reference evidence="10" key="1">
    <citation type="journal article" date="2020" name="mSystems">
        <title>Genome- and Community-Level Interaction Insights into Carbon Utilization and Element Cycling Functions of Hydrothermarchaeota in Hydrothermal Sediment.</title>
        <authorList>
            <person name="Zhou Z."/>
            <person name="Liu Y."/>
            <person name="Xu W."/>
            <person name="Pan J."/>
            <person name="Luo Z.H."/>
            <person name="Li M."/>
        </authorList>
    </citation>
    <scope>NUCLEOTIDE SEQUENCE [LARGE SCALE GENOMIC DNA]</scope>
    <source>
        <strain evidence="10">SpSt-524</strain>
    </source>
</reference>